<dbReference type="Gene3D" id="3.10.450.40">
    <property type="match status" value="1"/>
</dbReference>
<reference evidence="2 3" key="1">
    <citation type="submission" date="2019-03" db="EMBL/GenBank/DDBJ databases">
        <title>Genomic Encyclopedia of Type Strains, Phase IV (KMG-IV): sequencing the most valuable type-strain genomes for metagenomic binning, comparative biology and taxonomic classification.</title>
        <authorList>
            <person name="Goeker M."/>
        </authorList>
    </citation>
    <scope>NUCLEOTIDE SEQUENCE [LARGE SCALE GENOMIC DNA]</scope>
    <source>
        <strain evidence="2 3">DSM 25082</strain>
    </source>
</reference>
<dbReference type="Proteomes" id="UP000295357">
    <property type="component" value="Unassembled WGS sequence"/>
</dbReference>
<dbReference type="AlphaFoldDB" id="A0A4R6N9Z4"/>
<dbReference type="EMBL" id="SNXE01000002">
    <property type="protein sequence ID" value="TDP11949.1"/>
    <property type="molecule type" value="Genomic_DNA"/>
</dbReference>
<dbReference type="RefSeq" id="WP_211343815.1">
    <property type="nucleotide sequence ID" value="NZ_JAUFPJ010000002.1"/>
</dbReference>
<accession>A0A4R6N9Z4</accession>
<keyword evidence="3" id="KW-1185">Reference proteome</keyword>
<proteinExistence type="predicted"/>
<sequence length="135" mass="15747">MSFLGRGWSFPPRFDEQGRVLMVENEDDVAESLRILLATRCGERVMQAGYGTHLHRMVFETADEQTLTAIKDMLSKALLFYEPRVELEHIDARIAEDELARLELRLYYRIRSTNTRHNLVYPLYLDQASQAVEAR</sequence>
<evidence type="ECO:0000313" key="3">
    <source>
        <dbReference type="Proteomes" id="UP000295357"/>
    </source>
</evidence>
<gene>
    <name evidence="2" type="ORF">DFR39_102335</name>
</gene>
<dbReference type="SUPFAM" id="SSF160719">
    <property type="entry name" value="gpW/gp25-like"/>
    <property type="match status" value="1"/>
</dbReference>
<organism evidence="2 3">
    <name type="scientific">Roseateles asaccharophilus</name>
    <dbReference type="NCBI Taxonomy" id="582607"/>
    <lineage>
        <taxon>Bacteria</taxon>
        <taxon>Pseudomonadati</taxon>
        <taxon>Pseudomonadota</taxon>
        <taxon>Betaproteobacteria</taxon>
        <taxon>Burkholderiales</taxon>
        <taxon>Sphaerotilaceae</taxon>
        <taxon>Roseateles</taxon>
    </lineage>
</organism>
<dbReference type="InterPro" id="IPR007048">
    <property type="entry name" value="IraD/Gp25-like"/>
</dbReference>
<dbReference type="Pfam" id="PF04965">
    <property type="entry name" value="GPW_gp25"/>
    <property type="match status" value="1"/>
</dbReference>
<evidence type="ECO:0000259" key="1">
    <source>
        <dbReference type="Pfam" id="PF04965"/>
    </source>
</evidence>
<protein>
    <recommendedName>
        <fullName evidence="1">IraD/Gp25-like domain-containing protein</fullName>
    </recommendedName>
</protein>
<evidence type="ECO:0000313" key="2">
    <source>
        <dbReference type="EMBL" id="TDP11949.1"/>
    </source>
</evidence>
<comment type="caution">
    <text evidence="2">The sequence shown here is derived from an EMBL/GenBank/DDBJ whole genome shotgun (WGS) entry which is preliminary data.</text>
</comment>
<name>A0A4R6N9Z4_9BURK</name>
<feature type="domain" description="IraD/Gp25-like" evidence="1">
    <location>
        <begin position="24"/>
        <end position="114"/>
    </location>
</feature>